<keyword evidence="5" id="KW-1185">Reference proteome</keyword>
<evidence type="ECO:0000313" key="5">
    <source>
        <dbReference type="Proteomes" id="UP000539710"/>
    </source>
</evidence>
<dbReference type="AlphaFoldDB" id="A0A7D7QKP2"/>
<dbReference type="Proteomes" id="UP000539710">
    <property type="component" value="Unassembled WGS sequence"/>
</dbReference>
<evidence type="ECO:0000313" key="4">
    <source>
        <dbReference type="Proteomes" id="UP000515349"/>
    </source>
</evidence>
<name>A0A7D7QKP2_9FLAO</name>
<proteinExistence type="predicted"/>
<evidence type="ECO:0000256" key="1">
    <source>
        <dbReference type="SAM" id="MobiDB-lite"/>
    </source>
</evidence>
<dbReference type="EMBL" id="CP059472">
    <property type="protein sequence ID" value="QMS98485.1"/>
    <property type="molecule type" value="Genomic_DNA"/>
</dbReference>
<evidence type="ECO:0000313" key="3">
    <source>
        <dbReference type="EMBL" id="QMS98485.1"/>
    </source>
</evidence>
<dbReference type="Proteomes" id="UP000515349">
    <property type="component" value="Chromosome"/>
</dbReference>
<dbReference type="SUPFAM" id="SSF56978">
    <property type="entry name" value="Perfringolysin"/>
    <property type="match status" value="1"/>
</dbReference>
<evidence type="ECO:0000313" key="2">
    <source>
        <dbReference type="EMBL" id="MBA5246130.1"/>
    </source>
</evidence>
<dbReference type="EMBL" id="JACEUX010000001">
    <property type="protein sequence ID" value="MBA5246130.1"/>
    <property type="molecule type" value="Genomic_DNA"/>
</dbReference>
<protein>
    <submittedName>
        <fullName evidence="3">Uncharacterized protein</fullName>
    </submittedName>
</protein>
<feature type="region of interest" description="Disordered" evidence="1">
    <location>
        <begin position="1"/>
        <end position="43"/>
    </location>
</feature>
<organism evidence="3 4">
    <name type="scientific">Marnyiella aurantia</name>
    <dbReference type="NCBI Taxonomy" id="2758037"/>
    <lineage>
        <taxon>Bacteria</taxon>
        <taxon>Pseudomonadati</taxon>
        <taxon>Bacteroidota</taxon>
        <taxon>Flavobacteriia</taxon>
        <taxon>Flavobacteriales</taxon>
        <taxon>Weeksellaceae</taxon>
        <taxon>Marnyiella</taxon>
    </lineage>
</organism>
<gene>
    <name evidence="3" type="ORF">H1R16_00260</name>
    <name evidence="2" type="ORF">H2507_03010</name>
</gene>
<dbReference type="KEGG" id="cbau:H1R16_00260"/>
<dbReference type="RefSeq" id="WP_181886227.1">
    <property type="nucleotide sequence ID" value="NZ_CP059472.1"/>
</dbReference>
<reference evidence="3 4" key="1">
    <citation type="submission" date="2020-07" db="EMBL/GenBank/DDBJ databases">
        <title>Chryseobacterium sp.cx-624.</title>
        <authorList>
            <person name="Yang C."/>
        </authorList>
    </citation>
    <scope>NUCLEOTIDE SEQUENCE [LARGE SCALE GENOMIC DNA]</scope>
    <source>
        <strain evidence="3">Cx-624</strain>
        <strain evidence="4">cx-624</strain>
    </source>
</reference>
<dbReference type="InterPro" id="IPR036359">
    <property type="entry name" value="Thiol_cytolysin_sf"/>
</dbReference>
<feature type="compositionally biased region" description="Polar residues" evidence="1">
    <location>
        <begin position="1"/>
        <end position="11"/>
    </location>
</feature>
<reference evidence="2" key="3">
    <citation type="submission" date="2020-07" db="EMBL/GenBank/DDBJ databases">
        <authorList>
            <person name="Yang C."/>
        </authorList>
    </citation>
    <scope>NUCLEOTIDE SEQUENCE</scope>
    <source>
        <strain evidence="2">Cx-624</strain>
    </source>
</reference>
<reference evidence="5" key="2">
    <citation type="submission" date="2020-07" db="EMBL/GenBank/DDBJ databases">
        <title>Flavobacterium sp. xlx-214.</title>
        <authorList>
            <person name="Yang C."/>
        </authorList>
    </citation>
    <scope>NUCLEOTIDE SEQUENCE [LARGE SCALE GENOMIC DNA]</scope>
    <source>
        <strain evidence="5">CX-624</strain>
    </source>
</reference>
<accession>A0A7D7QKP2</accession>
<sequence>MTKKNLLTENSGPEAEPESGKKRTNSKKHVRSSENSANGFTKLKGKPNYSKIRTITTRHNTRIRLQLSTMFAQPNVKLKSNISSLNEKTCFNCEEVTGVTVEYPIMVCQSAEASNILPGAVFSANDILERGKFVYHGMRQRKALTLKTVGSDGLKYTSEEVVPTVKEEFRQQLTSAAARLTDFSNCISSKPYVMADSQSAETTIEDFLTFKMAPSRFFIDESGAPSLNLTSPKKNYYYLFTFRQTFMTVSAGKLNGPDDIFTYPTERQPDWFYFEEVEYGRLLHIIFESNIRLDNFCKTANGALNWHKFNSGIAAEPCDSNLIKQISVKVHAGGGVPNPETDPKKIKAAVDDYFTEPVSEFQIVPLSFKATDMEGNRLSLKTEAFLKQKNCLRTNKLRVGIKSISVLQSDDSENSYGQLFGSLSIYVYNDRQKVILADGREMPAYLESLNPPTTKIRYGAGEHPLRLKAGTTLNHTNPILNNKYVNLTVENLHYRIKIYATGREEENLPSRDWKQTDKFDKTVGQILHEGILEKTLFFNEGNSQVELTIDINPY</sequence>
<dbReference type="GO" id="GO:0015485">
    <property type="term" value="F:cholesterol binding"/>
    <property type="evidence" value="ECO:0007669"/>
    <property type="project" value="InterPro"/>
</dbReference>